<dbReference type="Proteomes" id="UP000051952">
    <property type="component" value="Unassembled WGS sequence"/>
</dbReference>
<feature type="transmembrane region" description="Helical" evidence="1">
    <location>
        <begin position="341"/>
        <end position="364"/>
    </location>
</feature>
<reference evidence="3" key="1">
    <citation type="submission" date="2015-09" db="EMBL/GenBank/DDBJ databases">
        <authorList>
            <consortium name="Pathogen Informatics"/>
        </authorList>
    </citation>
    <scope>NUCLEOTIDE SEQUENCE [LARGE SCALE GENOMIC DNA]</scope>
    <source>
        <strain evidence="3">Lake Konstanz</strain>
    </source>
</reference>
<dbReference type="VEuPathDB" id="TriTrypDB:BSAL_80250"/>
<keyword evidence="1 2" id="KW-0812">Transmembrane</keyword>
<gene>
    <name evidence="2" type="ORF">BSAL_80250</name>
</gene>
<evidence type="ECO:0000313" key="2">
    <source>
        <dbReference type="EMBL" id="CUG49966.1"/>
    </source>
</evidence>
<proteinExistence type="predicted"/>
<dbReference type="AlphaFoldDB" id="A0A0S4J0X4"/>
<feature type="transmembrane region" description="Helical" evidence="1">
    <location>
        <begin position="232"/>
        <end position="251"/>
    </location>
</feature>
<feature type="transmembrane region" description="Helical" evidence="1">
    <location>
        <begin position="179"/>
        <end position="197"/>
    </location>
</feature>
<keyword evidence="1" id="KW-0472">Membrane</keyword>
<feature type="transmembrane region" description="Helical" evidence="1">
    <location>
        <begin position="370"/>
        <end position="391"/>
    </location>
</feature>
<protein>
    <submittedName>
        <fullName evidence="2">Transmembrane protein, putative</fullName>
    </submittedName>
</protein>
<feature type="transmembrane region" description="Helical" evidence="1">
    <location>
        <begin position="430"/>
        <end position="451"/>
    </location>
</feature>
<name>A0A0S4J0X4_BODSA</name>
<accession>A0A0S4J0X4</accession>
<dbReference type="EMBL" id="CYKH01000844">
    <property type="protein sequence ID" value="CUG49966.1"/>
    <property type="molecule type" value="Genomic_DNA"/>
</dbReference>
<evidence type="ECO:0000256" key="1">
    <source>
        <dbReference type="SAM" id="Phobius"/>
    </source>
</evidence>
<keyword evidence="3" id="KW-1185">Reference proteome</keyword>
<evidence type="ECO:0000313" key="3">
    <source>
        <dbReference type="Proteomes" id="UP000051952"/>
    </source>
</evidence>
<organism evidence="2 3">
    <name type="scientific">Bodo saltans</name>
    <name type="common">Flagellated protozoan</name>
    <dbReference type="NCBI Taxonomy" id="75058"/>
    <lineage>
        <taxon>Eukaryota</taxon>
        <taxon>Discoba</taxon>
        <taxon>Euglenozoa</taxon>
        <taxon>Kinetoplastea</taxon>
        <taxon>Metakinetoplastina</taxon>
        <taxon>Eubodonida</taxon>
        <taxon>Bodonidae</taxon>
        <taxon>Bodo</taxon>
    </lineage>
</organism>
<keyword evidence="1" id="KW-1133">Transmembrane helix</keyword>
<sequence>MLAIKYTIMKAVVETHGAPAEPGAPGPCPDDPSRLACQVTSDDGVSFDLTCARTAVTSACATRSSKIDAVSVVAAADVDVVPLQLVGTCCREHVGRRLTPQIQTNVYPFMYQPRCCVVVDGQRCDKRDGEMFHCGKKTHNDDGSFAICDFALCDRHYRATFLEALVAKQLDPVRKVERWGWSWLFVLVAYAAANAAYTPFMQTALMILACSPFYQCEFESCWGSTMDQKFALAVYLCLVIVVLLGVGLPLLQTTQLWRCRRMMELVFFAGEYDGAYDEVDDDEVELTNIAAVDAADHATPVRTPLASSGARRRLKLDEWIRFTSSDPTVMGTLYKSLTFQWMFMSPIILAWKIVIIVPAVFIAADTFEQRVGIAAAQVAFSLFIFGTSPFLSPLVDAMYRLSCVHQVLFLGVEALSVVSQYEGNGELDTALVAITMSYLVTALGGFLWATIGPVARDFINRKTSESILASFGLHYSMTTSLFVVPDAAQGVKRREVSNDNVFDVEEL</sequence>